<dbReference type="PANTHER" id="PTHR30203">
    <property type="entry name" value="OUTER MEMBRANE CATION EFFLUX PROTEIN"/>
    <property type="match status" value="1"/>
</dbReference>
<evidence type="ECO:0000313" key="5">
    <source>
        <dbReference type="Proteomes" id="UP000320421"/>
    </source>
</evidence>
<feature type="compositionally biased region" description="Basic and acidic residues" evidence="2">
    <location>
        <begin position="68"/>
        <end position="85"/>
    </location>
</feature>
<comment type="similarity">
    <text evidence="1">Belongs to the outer membrane factor (OMF) (TC 1.B.17) family.</text>
</comment>
<dbReference type="Proteomes" id="UP000320421">
    <property type="component" value="Chromosome"/>
</dbReference>
<dbReference type="GO" id="GO:0015562">
    <property type="term" value="F:efflux transmembrane transporter activity"/>
    <property type="evidence" value="ECO:0007669"/>
    <property type="project" value="InterPro"/>
</dbReference>
<dbReference type="SUPFAM" id="SSF56954">
    <property type="entry name" value="Outer membrane efflux proteins (OEP)"/>
    <property type="match status" value="1"/>
</dbReference>
<dbReference type="Gene3D" id="1.20.1600.10">
    <property type="entry name" value="Outer membrane efflux proteins (OEP)"/>
    <property type="match status" value="1"/>
</dbReference>
<feature type="compositionally biased region" description="Polar residues" evidence="2">
    <location>
        <begin position="107"/>
        <end position="120"/>
    </location>
</feature>
<dbReference type="PANTHER" id="PTHR30203:SF24">
    <property type="entry name" value="BLR4935 PROTEIN"/>
    <property type="match status" value="1"/>
</dbReference>
<gene>
    <name evidence="4" type="primary">czcC_7</name>
    <name evidence="4" type="ORF">HG66A1_52610</name>
</gene>
<feature type="region of interest" description="Disordered" evidence="2">
    <location>
        <begin position="55"/>
        <end position="125"/>
    </location>
</feature>
<feature type="region of interest" description="Disordered" evidence="2">
    <location>
        <begin position="31"/>
        <end position="50"/>
    </location>
</feature>
<reference evidence="4 5" key="1">
    <citation type="submission" date="2019-02" db="EMBL/GenBank/DDBJ databases">
        <title>Deep-cultivation of Planctomycetes and their phenomic and genomic characterization uncovers novel biology.</title>
        <authorList>
            <person name="Wiegand S."/>
            <person name="Jogler M."/>
            <person name="Boedeker C."/>
            <person name="Pinto D."/>
            <person name="Vollmers J."/>
            <person name="Rivas-Marin E."/>
            <person name="Kohn T."/>
            <person name="Peeters S.H."/>
            <person name="Heuer A."/>
            <person name="Rast P."/>
            <person name="Oberbeckmann S."/>
            <person name="Bunk B."/>
            <person name="Jeske O."/>
            <person name="Meyerdierks A."/>
            <person name="Storesund J.E."/>
            <person name="Kallscheuer N."/>
            <person name="Luecker S."/>
            <person name="Lage O.M."/>
            <person name="Pohl T."/>
            <person name="Merkel B.J."/>
            <person name="Hornburger P."/>
            <person name="Mueller R.-W."/>
            <person name="Bruemmer F."/>
            <person name="Labrenz M."/>
            <person name="Spormann A.M."/>
            <person name="Op den Camp H."/>
            <person name="Overmann J."/>
            <person name="Amann R."/>
            <person name="Jetten M.S.M."/>
            <person name="Mascher T."/>
            <person name="Medema M.H."/>
            <person name="Devos D.P."/>
            <person name="Kaster A.-K."/>
            <person name="Ovreas L."/>
            <person name="Rohde M."/>
            <person name="Galperin M.Y."/>
            <person name="Jogler C."/>
        </authorList>
    </citation>
    <scope>NUCLEOTIDE SEQUENCE [LARGE SCALE GENOMIC DNA]</scope>
    <source>
        <strain evidence="4 5">HG66A1</strain>
    </source>
</reference>
<dbReference type="InterPro" id="IPR010131">
    <property type="entry name" value="MdtP/NodT-like"/>
</dbReference>
<dbReference type="Pfam" id="PF02321">
    <property type="entry name" value="OEP"/>
    <property type="match status" value="2"/>
</dbReference>
<dbReference type="RefSeq" id="WP_145190867.1">
    <property type="nucleotide sequence ID" value="NZ_CP036266.1"/>
</dbReference>
<keyword evidence="3" id="KW-0732">Signal</keyword>
<proteinExistence type="inferred from homology"/>
<organism evidence="4 5">
    <name type="scientific">Gimesia chilikensis</name>
    <dbReference type="NCBI Taxonomy" id="2605989"/>
    <lineage>
        <taxon>Bacteria</taxon>
        <taxon>Pseudomonadati</taxon>
        <taxon>Planctomycetota</taxon>
        <taxon>Planctomycetia</taxon>
        <taxon>Planctomycetales</taxon>
        <taxon>Planctomycetaceae</taxon>
        <taxon>Gimesia</taxon>
    </lineage>
</organism>
<feature type="signal peptide" evidence="3">
    <location>
        <begin position="1"/>
        <end position="24"/>
    </location>
</feature>
<accession>A0A517PVQ1</accession>
<evidence type="ECO:0000256" key="1">
    <source>
        <dbReference type="ARBA" id="ARBA00007613"/>
    </source>
</evidence>
<sequence length="539" mass="59481" precursor="true">MIRSRLIRFCMVLPCSCLVSCAHFGETQVTDHKTPAKMDVAQQEDAPKSLKKMVRKNVSKSNQPADASRTEVADNLRSQQTEKDIVISLDDISSDDDPLLQTGFEPKSTTIPPAPTTGSGDKTPAEPDLIAMTLDLDSLLQMAMESNPTLAEATAVVYKAEGIKTQVGLRPNPVFGYSGNEIGNDGRAGQQGAFFSQTYVRGNKLQLNQDVAHHDVQSLSWELEAQRFRVSNDVKSQFYATLGAQKRQEITLKLEKVAEAGVEIAQSLYKSGQAAQPDILQAEVQLGEVRILRQNAEYDLESAKQQLASLVGTPDLSHYNFTGELDVNSVKWNWDEAYNNLVANSPEIQAACARVNRARAQISRQEVQAMPNLLAQIGAAHDNATGSDIANVQIALPIPIFNRNQGNIATANSEYNRSVKEVERLQLSLKVELSKAYRDYKKSLKQVERYREDILPLAQKNLDLTTQGYESQQFDFLRVLTARRTYFETNINYVNSLINLRQSEVRVNGMVLSGGLNSVQDISQGVGGTSNRGQALSGQ</sequence>
<evidence type="ECO:0000313" key="4">
    <source>
        <dbReference type="EMBL" id="QDT23444.1"/>
    </source>
</evidence>
<dbReference type="EMBL" id="CP036266">
    <property type="protein sequence ID" value="QDT23444.1"/>
    <property type="molecule type" value="Genomic_DNA"/>
</dbReference>
<protein>
    <submittedName>
        <fullName evidence="4">Cobalt-zinc-cadmium resistance protein CzcC</fullName>
    </submittedName>
</protein>
<dbReference type="AlphaFoldDB" id="A0A517PVQ1"/>
<name>A0A517PVQ1_9PLAN</name>
<evidence type="ECO:0000256" key="3">
    <source>
        <dbReference type="SAM" id="SignalP"/>
    </source>
</evidence>
<keyword evidence="5" id="KW-1185">Reference proteome</keyword>
<feature type="chain" id="PRO_5022158759" evidence="3">
    <location>
        <begin position="25"/>
        <end position="539"/>
    </location>
</feature>
<dbReference type="InterPro" id="IPR003423">
    <property type="entry name" value="OMP_efflux"/>
</dbReference>
<dbReference type="OrthoDB" id="9791261at2"/>
<evidence type="ECO:0000256" key="2">
    <source>
        <dbReference type="SAM" id="MobiDB-lite"/>
    </source>
</evidence>